<dbReference type="SMART" id="SM00320">
    <property type="entry name" value="WD40"/>
    <property type="match status" value="6"/>
</dbReference>
<dbReference type="GO" id="GO:0031145">
    <property type="term" value="P:anaphase-promoting complex-dependent catabolic process"/>
    <property type="evidence" value="ECO:0007669"/>
    <property type="project" value="TreeGrafter"/>
</dbReference>
<proteinExistence type="inferred from homology"/>
<dbReference type="PROSITE" id="PS50082">
    <property type="entry name" value="WD_REPEATS_2"/>
    <property type="match status" value="3"/>
</dbReference>
<reference evidence="10 11" key="1">
    <citation type="submission" date="2016-11" db="EMBL/GenBank/DDBJ databases">
        <title>The macronuclear genome of Stentor coeruleus: a giant cell with tiny introns.</title>
        <authorList>
            <person name="Slabodnick M."/>
            <person name="Ruby J.G."/>
            <person name="Reiff S.B."/>
            <person name="Swart E.C."/>
            <person name="Gosai S."/>
            <person name="Prabakaran S."/>
            <person name="Witkowska E."/>
            <person name="Larue G.E."/>
            <person name="Fisher S."/>
            <person name="Freeman R.M."/>
            <person name="Gunawardena J."/>
            <person name="Chu W."/>
            <person name="Stover N.A."/>
            <person name="Gregory B.D."/>
            <person name="Nowacki M."/>
            <person name="Derisi J."/>
            <person name="Roy S.W."/>
            <person name="Marshall W.F."/>
            <person name="Sood P."/>
        </authorList>
    </citation>
    <scope>NUCLEOTIDE SEQUENCE [LARGE SCALE GENOMIC DNA]</scope>
    <source>
        <strain evidence="10">WM001</strain>
    </source>
</reference>
<sequence length="435" mass="48563">MQLDSPTKSIVRKGSLNENDKYSERFIPNRTSLTFLSSFDKLSDDRILLSQNFDEQHAAYSTLLHSQLSQAPNSGLFRKTLFKFSPESTGKENQVAELASEEIYSPLKSQRKIPKSPFKVLDAPALQDDFYLNLLDWSCSNQLSVGLGSCVYMWNATNSKVTKLCDLGLNDSVTSVAWSQNGTNISVGTNKGTILLWDATRSKLIRSFSGHTGRVGAMAWNNRILTSGSRDRQILHRDIRASNESVARLYAHKQEVCGLKWSFDDQQLSSGGNDNKLMLWNLHSTQPISKFSQHTAAVKAMAWSPHQHGLLASGGGTADRTIRYWNTLTNEQIQCVDTGSQVCNLVFSKNTKELVSTHGYSLNQIILWKDNDYSKVATLTGHTYRVLYLAMSPDGQTVVTGAGDETLRFWEMFQDCKGQGDDGRTCLLPSAYDLR</sequence>
<dbReference type="InterPro" id="IPR019775">
    <property type="entry name" value="WD40_repeat_CS"/>
</dbReference>
<evidence type="ECO:0000313" key="11">
    <source>
        <dbReference type="Proteomes" id="UP000187209"/>
    </source>
</evidence>
<dbReference type="InterPro" id="IPR033010">
    <property type="entry name" value="Cdc20/Fizzy"/>
</dbReference>
<comment type="pathway">
    <text evidence="1">Protein modification; protein ubiquitination.</text>
</comment>
<dbReference type="PANTHER" id="PTHR19918:SF1">
    <property type="entry name" value="FIZZY-RELATED PROTEIN HOMOLOG"/>
    <property type="match status" value="1"/>
</dbReference>
<keyword evidence="4" id="KW-0132">Cell division</keyword>
<dbReference type="SUPFAM" id="SSF50978">
    <property type="entry name" value="WD40 repeat-like"/>
    <property type="match status" value="1"/>
</dbReference>
<evidence type="ECO:0000256" key="8">
    <source>
        <dbReference type="PROSITE-ProRule" id="PRU00221"/>
    </source>
</evidence>
<dbReference type="Proteomes" id="UP000187209">
    <property type="component" value="Unassembled WGS sequence"/>
</dbReference>
<feature type="repeat" description="WD" evidence="8">
    <location>
        <begin position="379"/>
        <end position="412"/>
    </location>
</feature>
<dbReference type="GO" id="GO:1990757">
    <property type="term" value="F:ubiquitin ligase activator activity"/>
    <property type="evidence" value="ECO:0007669"/>
    <property type="project" value="TreeGrafter"/>
</dbReference>
<dbReference type="GO" id="GO:1905786">
    <property type="term" value="P:positive regulation of anaphase-promoting complex-dependent catabolic process"/>
    <property type="evidence" value="ECO:0007669"/>
    <property type="project" value="TreeGrafter"/>
</dbReference>
<dbReference type="InterPro" id="IPR015943">
    <property type="entry name" value="WD40/YVTN_repeat-like_dom_sf"/>
</dbReference>
<dbReference type="InterPro" id="IPR056150">
    <property type="entry name" value="WD40_CDC20-Fz"/>
</dbReference>
<dbReference type="CDD" id="cd00200">
    <property type="entry name" value="WD40"/>
    <property type="match status" value="1"/>
</dbReference>
<dbReference type="FunFam" id="2.130.10.10:FF:000025">
    <property type="entry name" value="FIZZY-related 2 isoform 1"/>
    <property type="match status" value="1"/>
</dbReference>
<dbReference type="EMBL" id="MPUH01000837">
    <property type="protein sequence ID" value="OMJ73226.1"/>
    <property type="molecule type" value="Genomic_DNA"/>
</dbReference>
<evidence type="ECO:0000313" key="10">
    <source>
        <dbReference type="EMBL" id="OMJ73226.1"/>
    </source>
</evidence>
<keyword evidence="3 8" id="KW-0853">WD repeat</keyword>
<evidence type="ECO:0000259" key="9">
    <source>
        <dbReference type="Pfam" id="PF24807"/>
    </source>
</evidence>
<dbReference type="GO" id="GO:0010997">
    <property type="term" value="F:anaphase-promoting complex binding"/>
    <property type="evidence" value="ECO:0007669"/>
    <property type="project" value="InterPro"/>
</dbReference>
<dbReference type="OrthoDB" id="10263272at2759"/>
<keyword evidence="11" id="KW-1185">Reference proteome</keyword>
<feature type="repeat" description="WD" evidence="8">
    <location>
        <begin position="249"/>
        <end position="290"/>
    </location>
</feature>
<dbReference type="AlphaFoldDB" id="A0A1R2B8Y0"/>
<evidence type="ECO:0000256" key="7">
    <source>
        <dbReference type="ARBA" id="ARBA00023306"/>
    </source>
</evidence>
<dbReference type="PROSITE" id="PS50294">
    <property type="entry name" value="WD_REPEATS_REGION"/>
    <property type="match status" value="2"/>
</dbReference>
<dbReference type="Pfam" id="PF24807">
    <property type="entry name" value="WD40_CDC20-Fz"/>
    <property type="match status" value="1"/>
</dbReference>
<dbReference type="PANTHER" id="PTHR19918">
    <property type="entry name" value="CELL DIVISION CYCLE 20 CDC20 FIZZY -RELATED"/>
    <property type="match status" value="1"/>
</dbReference>
<evidence type="ECO:0000256" key="6">
    <source>
        <dbReference type="ARBA" id="ARBA00022776"/>
    </source>
</evidence>
<dbReference type="GO" id="GO:0005680">
    <property type="term" value="C:anaphase-promoting complex"/>
    <property type="evidence" value="ECO:0007669"/>
    <property type="project" value="TreeGrafter"/>
</dbReference>
<dbReference type="Gene3D" id="2.130.10.10">
    <property type="entry name" value="YVTN repeat-like/Quinoprotein amine dehydrogenase"/>
    <property type="match status" value="1"/>
</dbReference>
<comment type="caution">
    <text evidence="10">The sequence shown here is derived from an EMBL/GenBank/DDBJ whole genome shotgun (WGS) entry which is preliminary data.</text>
</comment>
<evidence type="ECO:0000256" key="2">
    <source>
        <dbReference type="ARBA" id="ARBA00006445"/>
    </source>
</evidence>
<comment type="similarity">
    <text evidence="2">Belongs to the WD repeat CDC20/Fizzy family.</text>
</comment>
<keyword evidence="6" id="KW-0498">Mitosis</keyword>
<evidence type="ECO:0000256" key="4">
    <source>
        <dbReference type="ARBA" id="ARBA00022618"/>
    </source>
</evidence>
<keyword evidence="5" id="KW-0677">Repeat</keyword>
<feature type="domain" description="CDC20/Fizzy WD40" evidence="9">
    <location>
        <begin position="121"/>
        <end position="410"/>
    </location>
</feature>
<feature type="repeat" description="WD" evidence="8">
    <location>
        <begin position="166"/>
        <end position="207"/>
    </location>
</feature>
<organism evidence="10 11">
    <name type="scientific">Stentor coeruleus</name>
    <dbReference type="NCBI Taxonomy" id="5963"/>
    <lineage>
        <taxon>Eukaryota</taxon>
        <taxon>Sar</taxon>
        <taxon>Alveolata</taxon>
        <taxon>Ciliophora</taxon>
        <taxon>Postciliodesmatophora</taxon>
        <taxon>Heterotrichea</taxon>
        <taxon>Heterotrichida</taxon>
        <taxon>Stentoridae</taxon>
        <taxon>Stentor</taxon>
    </lineage>
</organism>
<gene>
    <name evidence="10" type="ORF">SteCoe_28138</name>
</gene>
<dbReference type="InterPro" id="IPR036322">
    <property type="entry name" value="WD40_repeat_dom_sf"/>
</dbReference>
<dbReference type="PROSITE" id="PS00678">
    <property type="entry name" value="WD_REPEATS_1"/>
    <property type="match status" value="2"/>
</dbReference>
<dbReference type="InterPro" id="IPR001680">
    <property type="entry name" value="WD40_rpt"/>
</dbReference>
<evidence type="ECO:0000256" key="3">
    <source>
        <dbReference type="ARBA" id="ARBA00022574"/>
    </source>
</evidence>
<protein>
    <recommendedName>
        <fullName evidence="9">CDC20/Fizzy WD40 domain-containing protein</fullName>
    </recommendedName>
</protein>
<accession>A0A1R2B8Y0</accession>
<dbReference type="GO" id="GO:0051301">
    <property type="term" value="P:cell division"/>
    <property type="evidence" value="ECO:0007669"/>
    <property type="project" value="UniProtKB-KW"/>
</dbReference>
<evidence type="ECO:0000256" key="5">
    <source>
        <dbReference type="ARBA" id="ARBA00022737"/>
    </source>
</evidence>
<evidence type="ECO:0000256" key="1">
    <source>
        <dbReference type="ARBA" id="ARBA00004906"/>
    </source>
</evidence>
<keyword evidence="7" id="KW-0131">Cell cycle</keyword>
<name>A0A1R2B8Y0_9CILI</name>